<reference evidence="2 3" key="1">
    <citation type="submission" date="2020-01" db="EMBL/GenBank/DDBJ databases">
        <title>Genome analysis.</title>
        <authorList>
            <person name="Wu S."/>
            <person name="Wang G."/>
        </authorList>
    </citation>
    <scope>NUCLEOTIDE SEQUENCE [LARGE SCALE GENOMIC DNA]</scope>
    <source>
        <strain evidence="2 3">SYL130</strain>
    </source>
</reference>
<evidence type="ECO:0000313" key="2">
    <source>
        <dbReference type="EMBL" id="NCI51094.1"/>
    </source>
</evidence>
<dbReference type="Pfam" id="PF08534">
    <property type="entry name" value="Redoxin"/>
    <property type="match status" value="1"/>
</dbReference>
<dbReference type="InterPro" id="IPR013740">
    <property type="entry name" value="Redoxin"/>
</dbReference>
<comment type="caution">
    <text evidence="2">The sequence shown here is derived from an EMBL/GenBank/DDBJ whole genome shotgun (WGS) entry which is preliminary data.</text>
</comment>
<sequence>MAQELQQGPWFGNLARPDGQVIRFHFDVRMENRKTVLYIINANERIKMDKVRYTKDSVFFELPVFESAFKARRISSQRWEGVWTKTTTAAPLVMPFVAETQMSVQSPALKPAVADVTGRWAVTFTRENGTTRPAIGEWQQKGNTLRGTFLTPTGDYRYLSGVIDGDSMRLSTFDGVHVFLLTAKINNDRSVSGGTFYSGPTGKETWQGTRNDTATLPDVASMYFKDGDEKVNFRFRNLDKKWVSLDDPKFRNKVVVIQIMGSWCPNCMDETAFLSEYYNQNKARGVEVIALAYEYSTDFDKARQSIEKFRKRFNVKYSMLNTGVSVGDTLRTEKTLPQFTRIKSFPSTIILNKKHRVAAMKAGFEGPGTGEHYEAMKKEFEETIDKLLRPIKH</sequence>
<dbReference type="PANTHER" id="PTHR42852">
    <property type="entry name" value="THIOL:DISULFIDE INTERCHANGE PROTEIN DSBE"/>
    <property type="match status" value="1"/>
</dbReference>
<feature type="domain" description="Thioredoxin" evidence="1">
    <location>
        <begin position="224"/>
        <end position="389"/>
    </location>
</feature>
<dbReference type="EMBL" id="JAACJS010000015">
    <property type="protein sequence ID" value="NCI51094.1"/>
    <property type="molecule type" value="Genomic_DNA"/>
</dbReference>
<dbReference type="InterPro" id="IPR036249">
    <property type="entry name" value="Thioredoxin-like_sf"/>
</dbReference>
<dbReference type="InterPro" id="IPR050553">
    <property type="entry name" value="Thioredoxin_ResA/DsbE_sf"/>
</dbReference>
<proteinExistence type="predicted"/>
<evidence type="ECO:0000313" key="3">
    <source>
        <dbReference type="Proteomes" id="UP000753802"/>
    </source>
</evidence>
<dbReference type="Proteomes" id="UP000753802">
    <property type="component" value="Unassembled WGS sequence"/>
</dbReference>
<dbReference type="InterPro" id="IPR013766">
    <property type="entry name" value="Thioredoxin_domain"/>
</dbReference>
<accession>A0ABW9ZXX6</accession>
<evidence type="ECO:0000259" key="1">
    <source>
        <dbReference type="PROSITE" id="PS51352"/>
    </source>
</evidence>
<organism evidence="2 3">
    <name type="scientific">Sediminibacterium roseum</name>
    <dbReference type="NCBI Taxonomy" id="1978412"/>
    <lineage>
        <taxon>Bacteria</taxon>
        <taxon>Pseudomonadati</taxon>
        <taxon>Bacteroidota</taxon>
        <taxon>Chitinophagia</taxon>
        <taxon>Chitinophagales</taxon>
        <taxon>Chitinophagaceae</taxon>
        <taxon>Sediminibacterium</taxon>
    </lineage>
</organism>
<gene>
    <name evidence="2" type="ORF">GWC95_14270</name>
</gene>
<dbReference type="SUPFAM" id="SSF52833">
    <property type="entry name" value="Thioredoxin-like"/>
    <property type="match status" value="1"/>
</dbReference>
<dbReference type="PROSITE" id="PS51352">
    <property type="entry name" value="THIOREDOXIN_2"/>
    <property type="match status" value="1"/>
</dbReference>
<dbReference type="PANTHER" id="PTHR42852:SF17">
    <property type="entry name" value="THIOREDOXIN-LIKE PROTEIN HI_1115"/>
    <property type="match status" value="1"/>
</dbReference>
<name>A0ABW9ZXX6_9BACT</name>
<dbReference type="CDD" id="cd02966">
    <property type="entry name" value="TlpA_like_family"/>
    <property type="match status" value="1"/>
</dbReference>
<protein>
    <submittedName>
        <fullName evidence="2">Redoxin family protein</fullName>
    </submittedName>
</protein>
<keyword evidence="3" id="KW-1185">Reference proteome</keyword>
<dbReference type="Gene3D" id="3.40.30.10">
    <property type="entry name" value="Glutaredoxin"/>
    <property type="match status" value="1"/>
</dbReference>